<evidence type="ECO:0000259" key="7">
    <source>
        <dbReference type="PROSITE" id="PS50014"/>
    </source>
</evidence>
<keyword evidence="2 4" id="KW-0103">Bromodomain</keyword>
<dbReference type="PANTHER" id="PTHR45926">
    <property type="entry name" value="OSJNBA0053K19.4 PROTEIN"/>
    <property type="match status" value="1"/>
</dbReference>
<keyword evidence="1" id="KW-0805">Transcription regulation</keyword>
<keyword evidence="3" id="KW-0804">Transcription</keyword>
<dbReference type="SUPFAM" id="SSF47370">
    <property type="entry name" value="Bromodomain"/>
    <property type="match status" value="1"/>
</dbReference>
<keyword evidence="10" id="KW-1185">Reference proteome</keyword>
<proteinExistence type="predicted"/>
<feature type="region of interest" description="Disordered" evidence="6">
    <location>
        <begin position="343"/>
        <end position="382"/>
    </location>
</feature>
<dbReference type="InterPro" id="IPR027353">
    <property type="entry name" value="NET_dom"/>
</dbReference>
<evidence type="ECO:0000256" key="3">
    <source>
        <dbReference type="ARBA" id="ARBA00023163"/>
    </source>
</evidence>
<reference evidence="9 10" key="1">
    <citation type="journal article" date="2012" name="Genome Biol.">
        <title>The genome of the polar eukaryotic microalga coccomyxa subellipsoidea reveals traits of cold adaptation.</title>
        <authorList>
            <person name="Blanc G."/>
            <person name="Agarkova I."/>
            <person name="Grimwood J."/>
            <person name="Kuo A."/>
            <person name="Brueggeman A."/>
            <person name="Dunigan D."/>
            <person name="Gurnon J."/>
            <person name="Ladunga I."/>
            <person name="Lindquist E."/>
            <person name="Lucas S."/>
            <person name="Pangilinan J."/>
            <person name="Proschold T."/>
            <person name="Salamov A."/>
            <person name="Schmutz J."/>
            <person name="Weeks D."/>
            <person name="Yamada T."/>
            <person name="Claverie J.M."/>
            <person name="Grigoriev I."/>
            <person name="Van Etten J."/>
            <person name="Lomsadze A."/>
            <person name="Borodovsky M."/>
        </authorList>
    </citation>
    <scope>NUCLEOTIDE SEQUENCE [LARGE SCALE GENOMIC DNA]</scope>
    <source>
        <strain evidence="9 10">C-169</strain>
    </source>
</reference>
<dbReference type="InterPro" id="IPR038336">
    <property type="entry name" value="NET_sf"/>
</dbReference>
<dbReference type="InterPro" id="IPR001487">
    <property type="entry name" value="Bromodomain"/>
</dbReference>
<dbReference type="SMART" id="SM00297">
    <property type="entry name" value="BROMO"/>
    <property type="match status" value="1"/>
</dbReference>
<comment type="caution">
    <text evidence="9">The sequence shown here is derived from an EMBL/GenBank/DDBJ whole genome shotgun (WGS) entry which is preliminary data.</text>
</comment>
<feature type="compositionally biased region" description="Polar residues" evidence="6">
    <location>
        <begin position="453"/>
        <end position="477"/>
    </location>
</feature>
<feature type="coiled-coil region" evidence="5">
    <location>
        <begin position="24"/>
        <end position="58"/>
    </location>
</feature>
<evidence type="ECO:0000313" key="9">
    <source>
        <dbReference type="EMBL" id="EIE20798.1"/>
    </source>
</evidence>
<evidence type="ECO:0000256" key="5">
    <source>
        <dbReference type="SAM" id="Coils"/>
    </source>
</evidence>
<dbReference type="PROSITE" id="PS50014">
    <property type="entry name" value="BROMODOMAIN_2"/>
    <property type="match status" value="1"/>
</dbReference>
<evidence type="ECO:0000256" key="1">
    <source>
        <dbReference type="ARBA" id="ARBA00023015"/>
    </source>
</evidence>
<feature type="compositionally biased region" description="Low complexity" evidence="6">
    <location>
        <begin position="491"/>
        <end position="500"/>
    </location>
</feature>
<evidence type="ECO:0008006" key="11">
    <source>
        <dbReference type="Google" id="ProtNLM"/>
    </source>
</evidence>
<dbReference type="PRINTS" id="PR00503">
    <property type="entry name" value="BROMODOMAIN"/>
</dbReference>
<dbReference type="Pfam" id="PF17035">
    <property type="entry name" value="BET"/>
    <property type="match status" value="1"/>
</dbReference>
<evidence type="ECO:0000256" key="2">
    <source>
        <dbReference type="ARBA" id="ARBA00023117"/>
    </source>
</evidence>
<organism evidence="9 10">
    <name type="scientific">Coccomyxa subellipsoidea (strain C-169)</name>
    <name type="common">Green microalga</name>
    <dbReference type="NCBI Taxonomy" id="574566"/>
    <lineage>
        <taxon>Eukaryota</taxon>
        <taxon>Viridiplantae</taxon>
        <taxon>Chlorophyta</taxon>
        <taxon>core chlorophytes</taxon>
        <taxon>Trebouxiophyceae</taxon>
        <taxon>Trebouxiophyceae incertae sedis</taxon>
        <taxon>Coccomyxaceae</taxon>
        <taxon>Coccomyxa</taxon>
        <taxon>Coccomyxa subellipsoidea</taxon>
    </lineage>
</organism>
<evidence type="ECO:0000256" key="4">
    <source>
        <dbReference type="PROSITE-ProRule" id="PRU00035"/>
    </source>
</evidence>
<dbReference type="PROSITE" id="PS51525">
    <property type="entry name" value="NET"/>
    <property type="match status" value="1"/>
</dbReference>
<gene>
    <name evidence="9" type="ORF">COCSUDRAFT_43706</name>
</gene>
<feature type="region of interest" description="Disordered" evidence="6">
    <location>
        <begin position="417"/>
        <end position="534"/>
    </location>
</feature>
<dbReference type="eggNOG" id="KOG1474">
    <property type="taxonomic scope" value="Eukaryota"/>
</dbReference>
<dbReference type="Gene3D" id="1.20.920.10">
    <property type="entry name" value="Bromodomain-like"/>
    <property type="match status" value="1"/>
</dbReference>
<dbReference type="AlphaFoldDB" id="I0YQX9"/>
<evidence type="ECO:0000256" key="6">
    <source>
        <dbReference type="SAM" id="MobiDB-lite"/>
    </source>
</evidence>
<feature type="compositionally biased region" description="Polar residues" evidence="6">
    <location>
        <begin position="417"/>
        <end position="440"/>
    </location>
</feature>
<dbReference type="EMBL" id="AGSI01000014">
    <property type="protein sequence ID" value="EIE20798.1"/>
    <property type="molecule type" value="Genomic_DNA"/>
</dbReference>
<keyword evidence="5" id="KW-0175">Coiled coil</keyword>
<protein>
    <recommendedName>
        <fullName evidence="11">Bromodomain-containing protein</fullName>
    </recommendedName>
</protein>
<dbReference type="PROSITE" id="PS00633">
    <property type="entry name" value="BROMODOMAIN_1"/>
    <property type="match status" value="1"/>
</dbReference>
<name>I0YQX9_COCSC</name>
<feature type="domain" description="NET" evidence="8">
    <location>
        <begin position="245"/>
        <end position="327"/>
    </location>
</feature>
<dbReference type="KEGG" id="csl:COCSUDRAFT_43706"/>
<dbReference type="Gene3D" id="1.20.1270.220">
    <property type="match status" value="1"/>
</dbReference>
<dbReference type="RefSeq" id="XP_005645342.1">
    <property type="nucleotide sequence ID" value="XM_005645285.1"/>
</dbReference>
<dbReference type="GeneID" id="17038777"/>
<feature type="domain" description="Bromo" evidence="7">
    <location>
        <begin position="101"/>
        <end position="171"/>
    </location>
</feature>
<accession>I0YQX9</accession>
<sequence length="534" mass="57831">MADTAINPDDEATKRSLRRKRHAMEIEQQRCWELKRNLAQISAEVELLTQEVARARHACIPQQEPPKEPTPADRERMAQLQKLRLADIVSKQCMSVLKSILAHKWAWPFADPVDLARYADYLNVVKSPMDLKWVKRKVEGGQYATPAEFAADFRLVFANAHTYNPPGTDVYVMASTLLARFEDKWNSVVVPKLIEAEVASRSDEAAVRERLSESANARAGEALRGEAARLKGHFETLEARIAESKSLAAAACQPMSISAKRQLLEQMARLSGEQYEQAIAIILARYPGAANNVGEELNLDLSVADALTLRQLQHFCHVCLHPADPPTSWPGLLVGTGIRAFKAPGKRHRGASRQNSDTGLMGPPPPVQVADSSTPIGTPGQLPPIRVYTPSPLGLYLPPKESTSAFPLPAALGSAALQQQRQLAGTGEAASQTPTEQNVTPDGFKVPLPKKLSGNQAAAVQQESSGAPEQPSSQTDAKGSEDAPAAPEPLLPQQLLEPAPVAMHDCGDQDPSEPHPPVQPQPMDEDADTKSTGA</sequence>
<evidence type="ECO:0000313" key="10">
    <source>
        <dbReference type="Proteomes" id="UP000007264"/>
    </source>
</evidence>
<dbReference type="OrthoDB" id="21449at2759"/>
<dbReference type="InterPro" id="IPR036427">
    <property type="entry name" value="Bromodomain-like_sf"/>
</dbReference>
<dbReference type="Proteomes" id="UP000007264">
    <property type="component" value="Unassembled WGS sequence"/>
</dbReference>
<dbReference type="InterPro" id="IPR018359">
    <property type="entry name" value="Bromodomain_CS"/>
</dbReference>
<evidence type="ECO:0000259" key="8">
    <source>
        <dbReference type="PROSITE" id="PS51525"/>
    </source>
</evidence>
<dbReference type="Pfam" id="PF00439">
    <property type="entry name" value="Bromodomain"/>
    <property type="match status" value="1"/>
</dbReference>
<dbReference type="STRING" id="574566.I0YQX9"/>